<dbReference type="CDD" id="cd01347">
    <property type="entry name" value="ligand_gated_channel"/>
    <property type="match status" value="1"/>
</dbReference>
<name>A0ABU2WLG1_9GAMM</name>
<evidence type="ECO:0000256" key="3">
    <source>
        <dbReference type="ARBA" id="ARBA00023237"/>
    </source>
</evidence>
<dbReference type="InterPro" id="IPR037066">
    <property type="entry name" value="Plug_dom_sf"/>
</dbReference>
<dbReference type="InterPro" id="IPR012910">
    <property type="entry name" value="Plug_dom"/>
</dbReference>
<evidence type="ECO:0000256" key="1">
    <source>
        <dbReference type="ARBA" id="ARBA00004442"/>
    </source>
</evidence>
<feature type="domain" description="TonB-dependent receptor-like beta-barrel" evidence="6">
    <location>
        <begin position="444"/>
        <end position="896"/>
    </location>
</feature>
<dbReference type="Gene3D" id="2.40.170.20">
    <property type="entry name" value="TonB-dependent receptor, beta-barrel domain"/>
    <property type="match status" value="1"/>
</dbReference>
<feature type="signal peptide" evidence="5">
    <location>
        <begin position="1"/>
        <end position="22"/>
    </location>
</feature>
<evidence type="ECO:0000313" key="8">
    <source>
        <dbReference type="EMBL" id="MDT0498723.1"/>
    </source>
</evidence>
<dbReference type="SUPFAM" id="SSF49464">
    <property type="entry name" value="Carboxypeptidase regulatory domain-like"/>
    <property type="match status" value="1"/>
</dbReference>
<dbReference type="NCBIfam" id="TIGR01782">
    <property type="entry name" value="TonB-Xanth-Caul"/>
    <property type="match status" value="1"/>
</dbReference>
<evidence type="ECO:0000259" key="7">
    <source>
        <dbReference type="Pfam" id="PF07715"/>
    </source>
</evidence>
<gene>
    <name evidence="8" type="ORF">RM530_15340</name>
</gene>
<dbReference type="InterPro" id="IPR036942">
    <property type="entry name" value="Beta-barrel_TonB_sf"/>
</dbReference>
<comment type="similarity">
    <text evidence="4">Belongs to the TonB-dependent receptor family.</text>
</comment>
<keyword evidence="3" id="KW-0998">Cell outer membrane</keyword>
<organism evidence="8 9">
    <name type="scientific">Banduia mediterranea</name>
    <dbReference type="NCBI Taxonomy" id="3075609"/>
    <lineage>
        <taxon>Bacteria</taxon>
        <taxon>Pseudomonadati</taxon>
        <taxon>Pseudomonadota</taxon>
        <taxon>Gammaproteobacteria</taxon>
        <taxon>Nevskiales</taxon>
        <taxon>Algiphilaceae</taxon>
        <taxon>Banduia</taxon>
    </lineage>
</organism>
<dbReference type="Gene3D" id="2.60.40.1120">
    <property type="entry name" value="Carboxypeptidase-like, regulatory domain"/>
    <property type="match status" value="1"/>
</dbReference>
<sequence>MHRILAAVVAAVLFVHAGFAVAQSDASVLSGRVLDQSASLGFEGARVSIPALNREVATARDGRYRFLELPPGHYAVRVEYLGADSQTQEVDLIAGASASLDFRLGANVALLENVLVIGQAAGQAAALNQEFAADNIKNVISADAIGQFPDQNAAESLQRVSGLSLARDQGEGRFVVIRGIDPSLNTTTINGQRVPAPEDDSRQVNLDVISSDLLEGIEVTKSVTPDMDGDSVGGNVELRSATAFDRGNSLNLRAEGSYNDLREDWSPKLALSGTRLISEQFGVAAALSWFSRDFGSDNVETSDGFDDLETEDGEEFLGLPEVEQRDYTITRERLSAALNFDWRPDYDTDVYWRTLYSDFEDDEVQLTNVYKFDEGSVVAFDDDGASFEGAEVEKQTETRIETQDILTTTLGAEHRLASGFTLDYSAGYAVASEENTDDYGATFVGEGLDVGYDLSDRRKPRLFANAAYDDPAGFELDEAVEAYSKVEEKERTLALNLRRDDTLFSIPGYWKIGAKLRARSKSANSDETVYDGFGEDYRLADFTPYDVDYPLGIWGPATNRDSLRSFLDANRSVLEIDADDSDISSRGEDYELDEDVYAGYAMLNLDFGKLRLIAGLRVEQTEFDAQGVQVLIDEEGGDGDPTFADLHADKSYTDVLPGLHLRYALSDKTVLRAAYTESLSRPSFFAAAPRAEINIEEDDGEFEREAELGNPELDPLRSSNFDLAWEYYPGKISVLSAGVFYKHIRDFFVLSDIAGQGGLYADFDEALITQNGDTAELYGLELNYVQQLAMLRSPFDGLLFSANATFTDSEASLPMRDDKVSLPLQSDLIGNVSLGYEKYGLSLRLSAAYQSEYFEEINELDDPGYDRYTDEHLQIDFTGSYRFDDHYQVYFNAINLNDEPYYAYFRRARYAAQYEEYGPTYELGIKANF</sequence>
<feature type="chain" id="PRO_5047219095" evidence="5">
    <location>
        <begin position="23"/>
        <end position="929"/>
    </location>
</feature>
<dbReference type="Proteomes" id="UP001254608">
    <property type="component" value="Unassembled WGS sequence"/>
</dbReference>
<evidence type="ECO:0000256" key="2">
    <source>
        <dbReference type="ARBA" id="ARBA00023136"/>
    </source>
</evidence>
<dbReference type="PANTHER" id="PTHR40980:SF4">
    <property type="entry name" value="TONB-DEPENDENT RECEPTOR-LIKE BETA-BARREL DOMAIN-CONTAINING PROTEIN"/>
    <property type="match status" value="1"/>
</dbReference>
<dbReference type="RefSeq" id="WP_311366136.1">
    <property type="nucleotide sequence ID" value="NZ_JAVRIC010000025.1"/>
</dbReference>
<dbReference type="Pfam" id="PF07715">
    <property type="entry name" value="Plug"/>
    <property type="match status" value="1"/>
</dbReference>
<feature type="domain" description="TonB-dependent receptor plug" evidence="7">
    <location>
        <begin position="138"/>
        <end position="234"/>
    </location>
</feature>
<dbReference type="InterPro" id="IPR010104">
    <property type="entry name" value="TonB_rcpt_bac"/>
</dbReference>
<keyword evidence="4" id="KW-0798">TonB box</keyword>
<keyword evidence="9" id="KW-1185">Reference proteome</keyword>
<dbReference type="EMBL" id="JAVRIC010000025">
    <property type="protein sequence ID" value="MDT0498723.1"/>
    <property type="molecule type" value="Genomic_DNA"/>
</dbReference>
<reference evidence="8 9" key="1">
    <citation type="submission" date="2023-09" db="EMBL/GenBank/DDBJ databases">
        <authorList>
            <person name="Rey-Velasco X."/>
        </authorList>
    </citation>
    <scope>NUCLEOTIDE SEQUENCE [LARGE SCALE GENOMIC DNA]</scope>
    <source>
        <strain evidence="8 9">W345</strain>
    </source>
</reference>
<dbReference type="InterPro" id="IPR000531">
    <property type="entry name" value="Beta-barrel_TonB"/>
</dbReference>
<evidence type="ECO:0000313" key="9">
    <source>
        <dbReference type="Proteomes" id="UP001254608"/>
    </source>
</evidence>
<protein>
    <submittedName>
        <fullName evidence="8">TonB-dependent receptor</fullName>
    </submittedName>
</protein>
<dbReference type="Pfam" id="PF00593">
    <property type="entry name" value="TonB_dep_Rec_b-barrel"/>
    <property type="match status" value="1"/>
</dbReference>
<dbReference type="PANTHER" id="PTHR40980">
    <property type="entry name" value="PLUG DOMAIN-CONTAINING PROTEIN"/>
    <property type="match status" value="1"/>
</dbReference>
<accession>A0ABU2WLG1</accession>
<dbReference type="Gene3D" id="2.170.130.10">
    <property type="entry name" value="TonB-dependent receptor, plug domain"/>
    <property type="match status" value="1"/>
</dbReference>
<dbReference type="Pfam" id="PF13620">
    <property type="entry name" value="CarboxypepD_reg"/>
    <property type="match status" value="1"/>
</dbReference>
<dbReference type="InterPro" id="IPR008969">
    <property type="entry name" value="CarboxyPept-like_regulatory"/>
</dbReference>
<comment type="caution">
    <text evidence="8">The sequence shown here is derived from an EMBL/GenBank/DDBJ whole genome shotgun (WGS) entry which is preliminary data.</text>
</comment>
<evidence type="ECO:0000256" key="4">
    <source>
        <dbReference type="RuleBase" id="RU003357"/>
    </source>
</evidence>
<dbReference type="SUPFAM" id="SSF56935">
    <property type="entry name" value="Porins"/>
    <property type="match status" value="1"/>
</dbReference>
<proteinExistence type="inferred from homology"/>
<keyword evidence="8" id="KW-0675">Receptor</keyword>
<keyword evidence="5" id="KW-0732">Signal</keyword>
<evidence type="ECO:0000256" key="5">
    <source>
        <dbReference type="SAM" id="SignalP"/>
    </source>
</evidence>
<keyword evidence="2 4" id="KW-0472">Membrane</keyword>
<comment type="subcellular location">
    <subcellularLocation>
        <location evidence="1 4">Cell outer membrane</location>
    </subcellularLocation>
</comment>
<evidence type="ECO:0000259" key="6">
    <source>
        <dbReference type="Pfam" id="PF00593"/>
    </source>
</evidence>